<dbReference type="AlphaFoldDB" id="A0A494TK43"/>
<organism evidence="1 2">
    <name type="scientific">Sphingomonas paeninsulae</name>
    <dbReference type="NCBI Taxonomy" id="2319844"/>
    <lineage>
        <taxon>Bacteria</taxon>
        <taxon>Pseudomonadati</taxon>
        <taxon>Pseudomonadota</taxon>
        <taxon>Alphaproteobacteria</taxon>
        <taxon>Sphingomonadales</taxon>
        <taxon>Sphingomonadaceae</taxon>
        <taxon>Sphingomonas</taxon>
    </lineage>
</organism>
<dbReference type="EMBL" id="CP032829">
    <property type="protein sequence ID" value="AYJ87782.1"/>
    <property type="molecule type" value="Genomic_DNA"/>
</dbReference>
<protein>
    <submittedName>
        <fullName evidence="1">Uncharacterized protein</fullName>
    </submittedName>
</protein>
<proteinExistence type="predicted"/>
<evidence type="ECO:0000313" key="1">
    <source>
        <dbReference type="EMBL" id="AYJ87782.1"/>
    </source>
</evidence>
<keyword evidence="2" id="KW-1185">Reference proteome</keyword>
<dbReference type="Proteomes" id="UP000276254">
    <property type="component" value="Chromosome"/>
</dbReference>
<sequence>MDTLLSLVSVEGTAAHRYPVSEAMMRGPEAARNVADAIHYFCLLHGRSPGVVDHALARTTDEAQRKILVMLADRFADERAFLAKLVVAVGPLPSTPGQANTETAVLAQHHAIDMLAQSDRAGCALGATVAVLTDWLAIRAVLNHAAERLSVETPDLALPNITKMRTLIGDLTMTPGMERALVFGGQQIVAQHHGLWDLLEARSIAREQALQ</sequence>
<dbReference type="OrthoDB" id="7468483at2"/>
<dbReference type="InterPro" id="IPR054248">
    <property type="entry name" value="DUF6975"/>
</dbReference>
<dbReference type="KEGG" id="spha:D3Y57_05800"/>
<accession>A0A494TK43</accession>
<evidence type="ECO:0000313" key="2">
    <source>
        <dbReference type="Proteomes" id="UP000276254"/>
    </source>
</evidence>
<gene>
    <name evidence="1" type="ORF">D3Y57_05800</name>
</gene>
<dbReference type="Pfam" id="PF22391">
    <property type="entry name" value="DUF6975"/>
    <property type="match status" value="1"/>
</dbReference>
<name>A0A494TK43_SPHPE</name>
<reference evidence="1 2" key="1">
    <citation type="submission" date="2018-09" db="EMBL/GenBank/DDBJ databases">
        <title>Sphingomonas peninsula sp. nov., isolated from fildes peninsula, Antarctic soil.</title>
        <authorList>
            <person name="Yingchao G."/>
        </authorList>
    </citation>
    <scope>NUCLEOTIDE SEQUENCE [LARGE SCALE GENOMIC DNA]</scope>
    <source>
        <strain evidence="1 2">YZ-8</strain>
    </source>
</reference>